<dbReference type="InterPro" id="IPR005950">
    <property type="entry name" value="ModA"/>
</dbReference>
<gene>
    <name evidence="4" type="ORF">G163CM_09990</name>
</gene>
<protein>
    <recommendedName>
        <fullName evidence="6">Molybdate ABC transporter substrate-binding protein</fullName>
    </recommendedName>
</protein>
<evidence type="ECO:0000313" key="4">
    <source>
        <dbReference type="EMBL" id="UGS40304.1"/>
    </source>
</evidence>
<accession>A0ABY3S2Z6</accession>
<dbReference type="InterPro" id="IPR050682">
    <property type="entry name" value="ModA/WtpA"/>
</dbReference>
<keyword evidence="2" id="KW-0479">Metal-binding</keyword>
<evidence type="ECO:0008006" key="6">
    <source>
        <dbReference type="Google" id="ProtNLM"/>
    </source>
</evidence>
<evidence type="ECO:0000313" key="5">
    <source>
        <dbReference type="Proteomes" id="UP001199659"/>
    </source>
</evidence>
<sequence length="285" mass="31338">MALRLSGLRDRQPCRPGKRSAPGIFYRLHIAHNPAKISVFPLDFVMPSTLTLFAAGSLRRAFIPLIERFTAQTAIPVNLNFGPAGLLRERIEAGEACDVFASANAQHPETLIAQGLARESQIFARNTLILTARRHLEGDALTLLRNPDLRLATSTPGCDPSGDYTWQLFDNLNSLEPGLGEQLKSHAVQLVGGRDSLSIPSGEIASKWLLQQDLTDLFIGYAHYAAALMHDDSLRVVELPQAQNIRCDYHVARLAESENAQKLYAFILADVGQRCLRDAGFLAVN</sequence>
<comment type="similarity">
    <text evidence="1">Belongs to the bacterial solute-binding protein ModA family.</text>
</comment>
<dbReference type="Gene3D" id="3.40.190.10">
    <property type="entry name" value="Periplasmic binding protein-like II"/>
    <property type="match status" value="2"/>
</dbReference>
<dbReference type="Pfam" id="PF13531">
    <property type="entry name" value="SBP_bac_11"/>
    <property type="match status" value="1"/>
</dbReference>
<proteinExistence type="inferred from homology"/>
<keyword evidence="3" id="KW-0732">Signal</keyword>
<reference evidence="4 5" key="1">
    <citation type="journal article" date="2022" name="Int. J. Syst. Evol. Microbiol.">
        <title>Pseudocitrobacter corydidari sp. nov., isolated from the Asian emerald cockroach Corydidarum magnifica.</title>
        <authorList>
            <person name="Guzman J."/>
            <person name="Poehlein A."/>
            <person name="Glaeser S.P."/>
            <person name="Schwengers O."/>
            <person name="Blom J."/>
            <person name="Hollensteiner J."/>
            <person name="Kampfer P."/>
            <person name="Vilcinskas A."/>
        </authorList>
    </citation>
    <scope>NUCLEOTIDE SEQUENCE [LARGE SCALE GENOMIC DNA]</scope>
    <source>
        <strain evidence="4">G163CM</strain>
    </source>
</reference>
<dbReference type="PANTHER" id="PTHR30632:SF0">
    <property type="entry name" value="SULFATE-BINDING PROTEIN"/>
    <property type="match status" value="1"/>
</dbReference>
<dbReference type="EMBL" id="CP087880">
    <property type="protein sequence ID" value="UGS40304.1"/>
    <property type="molecule type" value="Genomic_DNA"/>
</dbReference>
<organism evidence="4 5">
    <name type="scientific">Pseudocitrobacter corydidari</name>
    <dbReference type="NCBI Taxonomy" id="2891570"/>
    <lineage>
        <taxon>Bacteria</taxon>
        <taxon>Pseudomonadati</taxon>
        <taxon>Pseudomonadota</taxon>
        <taxon>Gammaproteobacteria</taxon>
        <taxon>Enterobacterales</taxon>
        <taxon>Enterobacteriaceae</taxon>
        <taxon>Pseudocitrobacter</taxon>
    </lineage>
</organism>
<dbReference type="SUPFAM" id="SSF53850">
    <property type="entry name" value="Periplasmic binding protein-like II"/>
    <property type="match status" value="1"/>
</dbReference>
<evidence type="ECO:0000256" key="1">
    <source>
        <dbReference type="ARBA" id="ARBA00009175"/>
    </source>
</evidence>
<dbReference type="PANTHER" id="PTHR30632">
    <property type="entry name" value="MOLYBDATE-BINDING PERIPLASMIC PROTEIN"/>
    <property type="match status" value="1"/>
</dbReference>
<evidence type="ECO:0000256" key="3">
    <source>
        <dbReference type="ARBA" id="ARBA00022729"/>
    </source>
</evidence>
<evidence type="ECO:0000256" key="2">
    <source>
        <dbReference type="ARBA" id="ARBA00022723"/>
    </source>
</evidence>
<dbReference type="Proteomes" id="UP001199659">
    <property type="component" value="Chromosome"/>
</dbReference>
<keyword evidence="5" id="KW-1185">Reference proteome</keyword>
<name>A0ABY3S2Z6_9ENTR</name>
<dbReference type="NCBIfam" id="TIGR01256">
    <property type="entry name" value="modA"/>
    <property type="match status" value="1"/>
</dbReference>